<dbReference type="Proteomes" id="UP000177810">
    <property type="component" value="Unassembled WGS sequence"/>
</dbReference>
<organism evidence="2 3">
    <name type="scientific">Candidatus Portnoybacteria bacterium RBG_13_40_8</name>
    <dbReference type="NCBI Taxonomy" id="1801990"/>
    <lineage>
        <taxon>Bacteria</taxon>
        <taxon>Candidatus Portnoyibacteriota</taxon>
    </lineage>
</organism>
<protein>
    <recommendedName>
        <fullName evidence="4">Vitamin K epoxide reductase domain-containing protein</fullName>
    </recommendedName>
</protein>
<evidence type="ECO:0008006" key="4">
    <source>
        <dbReference type="Google" id="ProtNLM"/>
    </source>
</evidence>
<sequence length="88" mass="9933">MRKIIKAQFVILLCGTLFAWGNFIYELIDWVNKKNCTLGCVGNIKNPFLTPCFFGAIFFTISFILSAIILKKSISHGTNNSKNNTKIQ</sequence>
<dbReference type="EMBL" id="MHMT01000030">
    <property type="protein sequence ID" value="OGZ31890.1"/>
    <property type="molecule type" value="Genomic_DNA"/>
</dbReference>
<keyword evidence="1" id="KW-0812">Transmembrane</keyword>
<feature type="transmembrane region" description="Helical" evidence="1">
    <location>
        <begin position="48"/>
        <end position="70"/>
    </location>
</feature>
<gene>
    <name evidence="2" type="ORF">A2V69_00555</name>
</gene>
<evidence type="ECO:0000256" key="1">
    <source>
        <dbReference type="SAM" id="Phobius"/>
    </source>
</evidence>
<dbReference type="AlphaFoldDB" id="A0A1G2F2M1"/>
<name>A0A1G2F2M1_9BACT</name>
<keyword evidence="1" id="KW-1133">Transmembrane helix</keyword>
<keyword evidence="1" id="KW-0472">Membrane</keyword>
<feature type="transmembrane region" description="Helical" evidence="1">
    <location>
        <begin position="7"/>
        <end position="28"/>
    </location>
</feature>
<comment type="caution">
    <text evidence="2">The sequence shown here is derived from an EMBL/GenBank/DDBJ whole genome shotgun (WGS) entry which is preliminary data.</text>
</comment>
<evidence type="ECO:0000313" key="2">
    <source>
        <dbReference type="EMBL" id="OGZ31890.1"/>
    </source>
</evidence>
<reference evidence="2 3" key="1">
    <citation type="journal article" date="2016" name="Nat. Commun.">
        <title>Thousands of microbial genomes shed light on interconnected biogeochemical processes in an aquifer system.</title>
        <authorList>
            <person name="Anantharaman K."/>
            <person name="Brown C.T."/>
            <person name="Hug L.A."/>
            <person name="Sharon I."/>
            <person name="Castelle C.J."/>
            <person name="Probst A.J."/>
            <person name="Thomas B.C."/>
            <person name="Singh A."/>
            <person name="Wilkins M.J."/>
            <person name="Karaoz U."/>
            <person name="Brodie E.L."/>
            <person name="Williams K.H."/>
            <person name="Hubbard S.S."/>
            <person name="Banfield J.F."/>
        </authorList>
    </citation>
    <scope>NUCLEOTIDE SEQUENCE [LARGE SCALE GENOMIC DNA]</scope>
</reference>
<accession>A0A1G2F2M1</accession>
<dbReference type="STRING" id="1801990.A2V69_00555"/>
<evidence type="ECO:0000313" key="3">
    <source>
        <dbReference type="Proteomes" id="UP000177810"/>
    </source>
</evidence>
<proteinExistence type="predicted"/>